<name>A0A1I1YU47_9ACTN</name>
<dbReference type="Proteomes" id="UP000198716">
    <property type="component" value="Unassembled WGS sequence"/>
</dbReference>
<organism evidence="1 2">
    <name type="scientific">Actinopolyspora alba</name>
    <dbReference type="NCBI Taxonomy" id="673379"/>
    <lineage>
        <taxon>Bacteria</taxon>
        <taxon>Bacillati</taxon>
        <taxon>Actinomycetota</taxon>
        <taxon>Actinomycetes</taxon>
        <taxon>Actinopolysporales</taxon>
        <taxon>Actinopolysporaceae</taxon>
        <taxon>Actinopolyspora</taxon>
        <taxon>Actinopolyspora alba group</taxon>
    </lineage>
</organism>
<evidence type="ECO:0000313" key="1">
    <source>
        <dbReference type="EMBL" id="SFE22518.1"/>
    </source>
</evidence>
<dbReference type="AlphaFoldDB" id="A0A1I1YU47"/>
<keyword evidence="2" id="KW-1185">Reference proteome</keyword>
<sequence>MHAVTSTLAALLTAADEHDEPVIRRAAHHARLLWGCRCRTDNPRRRHLCDGCGSALEDVGRPGMLDPTGGGIGRRDDTRCAAVNQDGSRCTRTTRHLGHQHVAGDGDVIRAVWEWHHAVEITTPDGPAVLTVVRIERSVDCAPTRSTTVFGDRVVVRSRQDGDTDRYAVFEHVYGHPWWHSIAENLRAADLHAPIPRNPSSATKPRWFDDWLHHIVTSEYHAPSATPGQR</sequence>
<evidence type="ECO:0000313" key="2">
    <source>
        <dbReference type="Proteomes" id="UP000198716"/>
    </source>
</evidence>
<proteinExistence type="predicted"/>
<protein>
    <recommendedName>
        <fullName evidence="3">RanBP2-type domain-containing protein</fullName>
    </recommendedName>
</protein>
<reference evidence="2" key="1">
    <citation type="submission" date="2016-10" db="EMBL/GenBank/DDBJ databases">
        <authorList>
            <person name="Varghese N."/>
            <person name="Submissions S."/>
        </authorList>
    </citation>
    <scope>NUCLEOTIDE SEQUENCE [LARGE SCALE GENOMIC DNA]</scope>
    <source>
        <strain evidence="2">DSM 45004</strain>
    </source>
</reference>
<dbReference type="RefSeq" id="WP_092927980.1">
    <property type="nucleotide sequence ID" value="NZ_FOMZ01000009.1"/>
</dbReference>
<evidence type="ECO:0008006" key="3">
    <source>
        <dbReference type="Google" id="ProtNLM"/>
    </source>
</evidence>
<gene>
    <name evidence="1" type="ORF">SAMN04487819_109219</name>
</gene>
<dbReference type="EMBL" id="FOMZ01000009">
    <property type="protein sequence ID" value="SFE22518.1"/>
    <property type="molecule type" value="Genomic_DNA"/>
</dbReference>
<accession>A0A1I1YU47</accession>